<feature type="region of interest" description="Disordered" evidence="1">
    <location>
        <begin position="1"/>
        <end position="30"/>
    </location>
</feature>
<dbReference type="Proteomes" id="UP001500390">
    <property type="component" value="Unassembled WGS sequence"/>
</dbReference>
<evidence type="ECO:0008006" key="4">
    <source>
        <dbReference type="Google" id="ProtNLM"/>
    </source>
</evidence>
<dbReference type="EMBL" id="BAABFX010000025">
    <property type="protein sequence ID" value="GAA4394476.1"/>
    <property type="molecule type" value="Genomic_DNA"/>
</dbReference>
<evidence type="ECO:0000313" key="3">
    <source>
        <dbReference type="Proteomes" id="UP001500390"/>
    </source>
</evidence>
<accession>A0ABP8JQH2</accession>
<feature type="compositionally biased region" description="Basic and acidic residues" evidence="1">
    <location>
        <begin position="58"/>
        <end position="72"/>
    </location>
</feature>
<organism evidence="2 3">
    <name type="scientific">Ornithinibacter aureus</name>
    <dbReference type="NCBI Taxonomy" id="622664"/>
    <lineage>
        <taxon>Bacteria</taxon>
        <taxon>Bacillati</taxon>
        <taxon>Actinomycetota</taxon>
        <taxon>Actinomycetes</taxon>
        <taxon>Micrococcales</taxon>
        <taxon>Intrasporangiaceae</taxon>
        <taxon>Ornithinibacter</taxon>
    </lineage>
</organism>
<keyword evidence="3" id="KW-1185">Reference proteome</keyword>
<reference evidence="3" key="1">
    <citation type="journal article" date="2019" name="Int. J. Syst. Evol. Microbiol.">
        <title>The Global Catalogue of Microorganisms (GCM) 10K type strain sequencing project: providing services to taxonomists for standard genome sequencing and annotation.</title>
        <authorList>
            <consortium name="The Broad Institute Genomics Platform"/>
            <consortium name="The Broad Institute Genome Sequencing Center for Infectious Disease"/>
            <person name="Wu L."/>
            <person name="Ma J."/>
        </authorList>
    </citation>
    <scope>NUCLEOTIDE SEQUENCE [LARGE SCALE GENOMIC DNA]</scope>
    <source>
        <strain evidence="3">JCM 17738</strain>
    </source>
</reference>
<dbReference type="InterPro" id="IPR007922">
    <property type="entry name" value="DciA-like"/>
</dbReference>
<sequence>MSGEEGDSLAESPPSLDDPEHGTCGDAGEAAAAALARARAAAKAKGLRPGLRPRRRVKDVPVGERTSTGRDPKLLGEQLDQFVVERGWAVDVAVGAVIGRWPQIVGPEIALHCAPVVFEDGVLTVRADSTAWATQLRLLSSSLLARLAEDVGEGTVSELRVLGPGAPSWSRGQRRANDGRGPRDTYG</sequence>
<evidence type="ECO:0000313" key="2">
    <source>
        <dbReference type="EMBL" id="GAA4394476.1"/>
    </source>
</evidence>
<evidence type="ECO:0000256" key="1">
    <source>
        <dbReference type="SAM" id="MobiDB-lite"/>
    </source>
</evidence>
<protein>
    <recommendedName>
        <fullName evidence="4">DUF721 domain-containing protein</fullName>
    </recommendedName>
</protein>
<comment type="caution">
    <text evidence="2">The sequence shown here is derived from an EMBL/GenBank/DDBJ whole genome shotgun (WGS) entry which is preliminary data.</text>
</comment>
<proteinExistence type="predicted"/>
<feature type="compositionally biased region" description="Basic residues" evidence="1">
    <location>
        <begin position="43"/>
        <end position="57"/>
    </location>
</feature>
<dbReference type="Pfam" id="PF05258">
    <property type="entry name" value="DciA"/>
    <property type="match status" value="1"/>
</dbReference>
<feature type="region of interest" description="Disordered" evidence="1">
    <location>
        <begin position="43"/>
        <end position="72"/>
    </location>
</feature>
<feature type="compositionally biased region" description="Basic and acidic residues" evidence="1">
    <location>
        <begin position="175"/>
        <end position="187"/>
    </location>
</feature>
<feature type="region of interest" description="Disordered" evidence="1">
    <location>
        <begin position="162"/>
        <end position="187"/>
    </location>
</feature>
<dbReference type="PANTHER" id="PTHR36456:SF1">
    <property type="entry name" value="UPF0232 PROTEIN SCO3875"/>
    <property type="match status" value="1"/>
</dbReference>
<name>A0ABP8JQH2_9MICO</name>
<dbReference type="PANTHER" id="PTHR36456">
    <property type="entry name" value="UPF0232 PROTEIN SCO3875"/>
    <property type="match status" value="1"/>
</dbReference>
<gene>
    <name evidence="2" type="ORF">GCM10023153_15590</name>
</gene>